<protein>
    <recommendedName>
        <fullName evidence="8">Apolipoprotein N-acyltransferase</fullName>
        <shortName evidence="8">ALP N-acyltransferase</shortName>
        <ecNumber evidence="8">2.3.1.269</ecNumber>
    </recommendedName>
</protein>
<organism evidence="10 11">
    <name type="scientific">Clostridium paraputrificum</name>
    <dbReference type="NCBI Taxonomy" id="29363"/>
    <lineage>
        <taxon>Bacteria</taxon>
        <taxon>Bacillati</taxon>
        <taxon>Bacillota</taxon>
        <taxon>Clostridia</taxon>
        <taxon>Eubacteriales</taxon>
        <taxon>Clostridiaceae</taxon>
        <taxon>Clostridium</taxon>
    </lineage>
</organism>
<evidence type="ECO:0000256" key="1">
    <source>
        <dbReference type="ARBA" id="ARBA00004651"/>
    </source>
</evidence>
<evidence type="ECO:0000313" key="10">
    <source>
        <dbReference type="EMBL" id="OBY11721.1"/>
    </source>
</evidence>
<dbReference type="Pfam" id="PF20154">
    <property type="entry name" value="LNT_N"/>
    <property type="match status" value="1"/>
</dbReference>
<dbReference type="AlphaFoldDB" id="A0A174F9L7"/>
<name>A0A174F9L7_9CLOT</name>
<dbReference type="GO" id="GO:0042158">
    <property type="term" value="P:lipoprotein biosynthetic process"/>
    <property type="evidence" value="ECO:0007669"/>
    <property type="project" value="UniProtKB-UniRule"/>
</dbReference>
<feature type="transmembrane region" description="Helical" evidence="8">
    <location>
        <begin position="195"/>
        <end position="216"/>
    </location>
</feature>
<dbReference type="SUPFAM" id="SSF56317">
    <property type="entry name" value="Carbon-nitrogen hydrolase"/>
    <property type="match status" value="1"/>
</dbReference>
<reference evidence="10 11" key="1">
    <citation type="submission" date="2016-06" db="EMBL/GenBank/DDBJ databases">
        <authorList>
            <person name="Kjaerup R.B."/>
            <person name="Dalgaard T.S."/>
            <person name="Juul-Madsen H.R."/>
        </authorList>
    </citation>
    <scope>NUCLEOTIDE SEQUENCE [LARGE SCALE GENOMIC DNA]</scope>
    <source>
        <strain evidence="10 11">373-A1</strain>
    </source>
</reference>
<proteinExistence type="inferred from homology"/>
<feature type="transmembrane region" description="Helical" evidence="8">
    <location>
        <begin position="6"/>
        <end position="39"/>
    </location>
</feature>
<gene>
    <name evidence="8" type="primary">lnt</name>
    <name evidence="10" type="ORF">CP373A1_04860</name>
</gene>
<feature type="transmembrane region" description="Helical" evidence="8">
    <location>
        <begin position="51"/>
        <end position="73"/>
    </location>
</feature>
<keyword evidence="3 8" id="KW-0808">Transferase</keyword>
<evidence type="ECO:0000313" key="11">
    <source>
        <dbReference type="Proteomes" id="UP000092714"/>
    </source>
</evidence>
<dbReference type="InterPro" id="IPR036526">
    <property type="entry name" value="C-N_Hydrolase_sf"/>
</dbReference>
<evidence type="ECO:0000256" key="5">
    <source>
        <dbReference type="ARBA" id="ARBA00022989"/>
    </source>
</evidence>
<dbReference type="UniPathway" id="UPA00666"/>
<dbReference type="NCBIfam" id="TIGR00546">
    <property type="entry name" value="lnt"/>
    <property type="match status" value="1"/>
</dbReference>
<feature type="transmembrane region" description="Helical" evidence="8">
    <location>
        <begin position="85"/>
        <end position="111"/>
    </location>
</feature>
<dbReference type="GO" id="GO:0016410">
    <property type="term" value="F:N-acyltransferase activity"/>
    <property type="evidence" value="ECO:0007669"/>
    <property type="project" value="UniProtKB-UniRule"/>
</dbReference>
<comment type="subcellular location">
    <subcellularLocation>
        <location evidence="1 8">Cell membrane</location>
        <topology evidence="1 8">Multi-pass membrane protein</topology>
    </subcellularLocation>
</comment>
<dbReference type="InterPro" id="IPR045378">
    <property type="entry name" value="LNT_N"/>
</dbReference>
<dbReference type="Pfam" id="PF00795">
    <property type="entry name" value="CN_hydrolase"/>
    <property type="match status" value="1"/>
</dbReference>
<keyword evidence="4 8" id="KW-0812">Transmembrane</keyword>
<dbReference type="PROSITE" id="PS50263">
    <property type="entry name" value="CN_HYDROLASE"/>
    <property type="match status" value="1"/>
</dbReference>
<dbReference type="GO" id="GO:0005886">
    <property type="term" value="C:plasma membrane"/>
    <property type="evidence" value="ECO:0007669"/>
    <property type="project" value="UniProtKB-SubCell"/>
</dbReference>
<keyword evidence="7 8" id="KW-0012">Acyltransferase</keyword>
<evidence type="ECO:0000259" key="9">
    <source>
        <dbReference type="PROSITE" id="PS50263"/>
    </source>
</evidence>
<evidence type="ECO:0000256" key="8">
    <source>
        <dbReference type="HAMAP-Rule" id="MF_01148"/>
    </source>
</evidence>
<keyword evidence="11" id="KW-1185">Reference proteome</keyword>
<feature type="domain" description="CN hydrolase" evidence="9">
    <location>
        <begin position="228"/>
        <end position="473"/>
    </location>
</feature>
<dbReference type="InterPro" id="IPR003010">
    <property type="entry name" value="C-N_Hydrolase"/>
</dbReference>
<comment type="caution">
    <text evidence="10">The sequence shown here is derived from an EMBL/GenBank/DDBJ whole genome shotgun (WGS) entry which is preliminary data.</text>
</comment>
<comment type="pathway">
    <text evidence="8">Protein modification; lipoprotein biosynthesis (N-acyl transfer).</text>
</comment>
<keyword evidence="10" id="KW-0449">Lipoprotein</keyword>
<feature type="transmembrane region" description="Helical" evidence="8">
    <location>
        <begin position="158"/>
        <end position="186"/>
    </location>
</feature>
<dbReference type="CDD" id="cd07571">
    <property type="entry name" value="ALP_N-acyl_transferase"/>
    <property type="match status" value="1"/>
</dbReference>
<dbReference type="RefSeq" id="WP_055254523.1">
    <property type="nucleotide sequence ID" value="NZ_CABJAZ010000007.1"/>
</dbReference>
<comment type="similarity">
    <text evidence="8">Belongs to the CN hydrolase family. Apolipoprotein N-acyltransferase subfamily.</text>
</comment>
<accession>A0A174F9L7</accession>
<dbReference type="PANTHER" id="PTHR38686:SF1">
    <property type="entry name" value="APOLIPOPROTEIN N-ACYLTRANSFERASE"/>
    <property type="match status" value="1"/>
</dbReference>
<dbReference type="EC" id="2.3.1.269" evidence="8"/>
<dbReference type="InterPro" id="IPR004563">
    <property type="entry name" value="Apolipo_AcylTrfase"/>
</dbReference>
<comment type="catalytic activity">
    <reaction evidence="8">
        <text>N-terminal S-1,2-diacyl-sn-glyceryl-L-cysteinyl-[lipoprotein] + a glycerophospholipid = N-acyl-S-1,2-diacyl-sn-glyceryl-L-cysteinyl-[lipoprotein] + a 2-acyl-sn-glycero-3-phospholipid + H(+)</text>
        <dbReference type="Rhea" id="RHEA:48228"/>
        <dbReference type="Rhea" id="RHEA-COMP:14681"/>
        <dbReference type="Rhea" id="RHEA-COMP:14684"/>
        <dbReference type="ChEBI" id="CHEBI:15378"/>
        <dbReference type="ChEBI" id="CHEBI:136912"/>
        <dbReference type="ChEBI" id="CHEBI:140656"/>
        <dbReference type="ChEBI" id="CHEBI:140657"/>
        <dbReference type="ChEBI" id="CHEBI:140660"/>
        <dbReference type="EC" id="2.3.1.269"/>
    </reaction>
</comment>
<evidence type="ECO:0000256" key="3">
    <source>
        <dbReference type="ARBA" id="ARBA00022679"/>
    </source>
</evidence>
<dbReference type="PANTHER" id="PTHR38686">
    <property type="entry name" value="APOLIPOPROTEIN N-ACYLTRANSFERASE"/>
    <property type="match status" value="1"/>
</dbReference>
<evidence type="ECO:0000256" key="7">
    <source>
        <dbReference type="ARBA" id="ARBA00023315"/>
    </source>
</evidence>
<evidence type="ECO:0000256" key="4">
    <source>
        <dbReference type="ARBA" id="ARBA00022692"/>
    </source>
</evidence>
<dbReference type="Proteomes" id="UP000092714">
    <property type="component" value="Unassembled WGS sequence"/>
</dbReference>
<keyword evidence="6 8" id="KW-0472">Membrane</keyword>
<dbReference type="Gene3D" id="3.60.110.10">
    <property type="entry name" value="Carbon-nitrogen hydrolase"/>
    <property type="match status" value="1"/>
</dbReference>
<keyword evidence="5 8" id="KW-1133">Transmembrane helix</keyword>
<dbReference type="eggNOG" id="COG0815">
    <property type="taxonomic scope" value="Bacteria"/>
</dbReference>
<evidence type="ECO:0000256" key="2">
    <source>
        <dbReference type="ARBA" id="ARBA00022475"/>
    </source>
</evidence>
<evidence type="ECO:0000256" key="6">
    <source>
        <dbReference type="ARBA" id="ARBA00023136"/>
    </source>
</evidence>
<feature type="transmembrane region" description="Helical" evidence="8">
    <location>
        <begin position="482"/>
        <end position="501"/>
    </location>
</feature>
<dbReference type="HAMAP" id="MF_01148">
    <property type="entry name" value="Lnt"/>
    <property type="match status" value="1"/>
</dbReference>
<dbReference type="EMBL" id="MAPZ01000011">
    <property type="protein sequence ID" value="OBY11721.1"/>
    <property type="molecule type" value="Genomic_DNA"/>
</dbReference>
<dbReference type="OrthoDB" id="9811121at2"/>
<feature type="transmembrane region" description="Helical" evidence="8">
    <location>
        <begin position="123"/>
        <end position="146"/>
    </location>
</feature>
<keyword evidence="2 8" id="KW-1003">Cell membrane</keyword>
<sequence>MYKYMFIYSAFSAILTALPFYFENLWPITFISLTPLLYYLIKNKLSKLNAFLYGFTYGFIFYLLGVHWLWSLYPLTNFGFNKLSSFFIILGCWLFISIYEGALFSLISFILNILNLGLLQKAIYIASLWTFLEWFQGLGPLGFSWFPLSLPLTNCPFLIQIASVLGSLFISFFIVFINCIFSIIILNKNTRKKSLIILCISLVLIIIGNYICLNIGNNKYTTIDYSIIQGNISSYNKIEENFVKENLDTYISLTNKSFEDNPNIDLVMWPETAVPIYLNKNEYVYNLYKEIAIKNKSNLLLGAFTFSDFKKYNALYCFNPDGNISGIYRKGHLVPLGEFIPFSNMIFKTFPKLKELKAFSDNLQGDESTPTIKTSFGTIGPFICFESIFSDIPKSEIKKGAQILCVATNDSWFKESKQLEQHLRHSVLRAIEFNRYILTSANTGISAVIDNKGRILNTVPQSTSGYITGTANLIDNRTLYSYWGNIPILTFCIFIISFQFLKSKNLYKKC</sequence>
<comment type="function">
    <text evidence="8">Catalyzes the phospholipid dependent N-acylation of the N-terminal cysteine of apolipoprotein, the last step in lipoprotein maturation.</text>
</comment>